<dbReference type="InterPro" id="IPR003653">
    <property type="entry name" value="Peptidase_C48_C"/>
</dbReference>
<feature type="domain" description="Ubiquitin-like protease family profile" evidence="5">
    <location>
        <begin position="763"/>
        <end position="932"/>
    </location>
</feature>
<evidence type="ECO:0000256" key="2">
    <source>
        <dbReference type="ARBA" id="ARBA00022670"/>
    </source>
</evidence>
<keyword evidence="2" id="KW-0645">Protease</keyword>
<comment type="similarity">
    <text evidence="1">Belongs to the peptidase C48 family.</text>
</comment>
<evidence type="ECO:0000256" key="4">
    <source>
        <dbReference type="SAM" id="MobiDB-lite"/>
    </source>
</evidence>
<dbReference type="InterPro" id="IPR038765">
    <property type="entry name" value="Papain-like_cys_pep_sf"/>
</dbReference>
<evidence type="ECO:0000313" key="7">
    <source>
        <dbReference type="Proteomes" id="UP001287286"/>
    </source>
</evidence>
<dbReference type="Pfam" id="PF02902">
    <property type="entry name" value="Peptidase_C48"/>
    <property type="match status" value="1"/>
</dbReference>
<dbReference type="EMBL" id="JAWRVI010000252">
    <property type="protein sequence ID" value="KAK4070007.1"/>
    <property type="molecule type" value="Genomic_DNA"/>
</dbReference>
<name>A0ABR0BDM8_PURLI</name>
<organism evidence="6 7">
    <name type="scientific">Purpureocillium lilacinum</name>
    <name type="common">Paecilomyces lilacinus</name>
    <dbReference type="NCBI Taxonomy" id="33203"/>
    <lineage>
        <taxon>Eukaryota</taxon>
        <taxon>Fungi</taxon>
        <taxon>Dikarya</taxon>
        <taxon>Ascomycota</taxon>
        <taxon>Pezizomycotina</taxon>
        <taxon>Sordariomycetes</taxon>
        <taxon>Hypocreomycetidae</taxon>
        <taxon>Hypocreales</taxon>
        <taxon>Ophiocordycipitaceae</taxon>
        <taxon>Purpureocillium</taxon>
    </lineage>
</organism>
<feature type="region of interest" description="Disordered" evidence="4">
    <location>
        <begin position="98"/>
        <end position="124"/>
    </location>
</feature>
<protein>
    <recommendedName>
        <fullName evidence="5">Ubiquitin-like protease family profile domain-containing protein</fullName>
    </recommendedName>
</protein>
<sequence length="989" mass="108155">MLNIMAGPDLPDIPTYTYTEFVSGDDPEYAALSLPDHSTPCLGVFANPSQGEAACDTSIGNAESGDPVLESFHDQSSPAAPWSPTMYDDFIDRAFSELAGSGGPSATSSRGTESHEGGDSSPFPKSGELGKFAFLGSSAMQWVICPFCQEHTLYGEYESHTNAVHRSEDGLPVRDGVVPCATSQTKPDSNAHLASLGSTYHAPSRVRVSKYALDESDCKRPTVPFATTAGLQAAANRSWDQKWAVRAWDSDTACLSGSVPSRKPGDDSGSFQPGFRLVSLHSGAMAPDPLATPVSLKTQFHSVGEDNSDSPLSPAPTEPEHDPQATTSITVNIIIDQIALLTTELDADQLGRSLEQALLHRGSTENGHIRDFALRLGAACAAVGPQEARQSHDSPGSRGTPQSDPMYTRLKIVTKKPDRSNDVEKTHTDLNTPTKDPAGSKSDGPKTRQSLRQTRRGTVDHAQHQHGAAVARRTTPDIVAGAGHTPPKPRLAGRKFAPRSEMTPTLATIDSNPLPIVGQSMDDFVDDCYDQIRRLSTPGVSQNTLVDLVSSLRSNQDRQSWTDGSEWQALIASGDGDKTRGSFKHAVTLICFANWHEAQVRLTVAASQVARSKATRSVSGRILGAKPSAADHARLWERRRSSLNTQLARGRKWARLVTEFTLGILLVNLWQLGKTSETDLDRLIAALHRDDSKKKVISLLQKQVDLLTRTGRTNETVFTSDLLCAELPRHNPIPEEKEKVEGFYETVQKSVDDAPLTVSCESFTFDPKALNTLAPNTWLNADVIMASLMVADRLPWVRVGISVPIHCGGVTLRNVRRPFQVTASKIDGWRQETTEKLVFFFVLFQRSNHFSLLEINDRTNTIHHYDSMSGVGEENTDIKVSLQASTVDYELTSKKAACAEEFPKLEYSEERVPQQEDVHSCGLFVMKTAQLRMMGQAPPAAYDPEGLRQEAIRNLRLAWSNGAIYRHPGSLRSKRKRAAAERVNKRTKT</sequence>
<evidence type="ECO:0000256" key="3">
    <source>
        <dbReference type="ARBA" id="ARBA00022801"/>
    </source>
</evidence>
<dbReference type="SUPFAM" id="SSF54001">
    <property type="entry name" value="Cysteine proteinases"/>
    <property type="match status" value="1"/>
</dbReference>
<evidence type="ECO:0000259" key="5">
    <source>
        <dbReference type="PROSITE" id="PS50600"/>
    </source>
</evidence>
<feature type="region of interest" description="Disordered" evidence="4">
    <location>
        <begin position="970"/>
        <end position="989"/>
    </location>
</feature>
<evidence type="ECO:0000256" key="1">
    <source>
        <dbReference type="ARBA" id="ARBA00005234"/>
    </source>
</evidence>
<feature type="compositionally biased region" description="Basic and acidic residues" evidence="4">
    <location>
        <begin position="415"/>
        <end position="428"/>
    </location>
</feature>
<proteinExistence type="inferred from homology"/>
<keyword evidence="7" id="KW-1185">Reference proteome</keyword>
<accession>A0ABR0BDM8</accession>
<gene>
    <name evidence="6" type="ORF">Purlil1_13591</name>
</gene>
<feature type="compositionally biased region" description="Polar residues" evidence="4">
    <location>
        <begin position="393"/>
        <end position="405"/>
    </location>
</feature>
<keyword evidence="3" id="KW-0378">Hydrolase</keyword>
<feature type="region of interest" description="Disordered" evidence="4">
    <location>
        <begin position="59"/>
        <end position="83"/>
    </location>
</feature>
<feature type="region of interest" description="Disordered" evidence="4">
    <location>
        <begin position="385"/>
        <end position="494"/>
    </location>
</feature>
<evidence type="ECO:0000313" key="6">
    <source>
        <dbReference type="EMBL" id="KAK4070007.1"/>
    </source>
</evidence>
<dbReference type="Proteomes" id="UP001287286">
    <property type="component" value="Unassembled WGS sequence"/>
</dbReference>
<dbReference type="Gene3D" id="3.40.395.10">
    <property type="entry name" value="Adenoviral Proteinase, Chain A"/>
    <property type="match status" value="1"/>
</dbReference>
<comment type="caution">
    <text evidence="6">The sequence shown here is derived from an EMBL/GenBank/DDBJ whole genome shotgun (WGS) entry which is preliminary data.</text>
</comment>
<dbReference type="PROSITE" id="PS50600">
    <property type="entry name" value="ULP_PROTEASE"/>
    <property type="match status" value="1"/>
</dbReference>
<feature type="compositionally biased region" description="Basic and acidic residues" evidence="4">
    <location>
        <begin position="978"/>
        <end position="989"/>
    </location>
</feature>
<reference evidence="6 7" key="1">
    <citation type="journal article" date="2024" name="Microbiol. Resour. Announc.">
        <title>Genome annotations for the ascomycete fungi Trichoderma harzianum, Trichoderma aggressivum, and Purpureocillium lilacinum.</title>
        <authorList>
            <person name="Beijen E.P.W."/>
            <person name="Ohm R.A."/>
        </authorList>
    </citation>
    <scope>NUCLEOTIDE SEQUENCE [LARGE SCALE GENOMIC DNA]</scope>
    <source>
        <strain evidence="6 7">CBS 150709</strain>
    </source>
</reference>
<feature type="region of interest" description="Disordered" evidence="4">
    <location>
        <begin position="301"/>
        <end position="325"/>
    </location>
</feature>